<keyword evidence="2" id="KW-0813">Transport</keyword>
<evidence type="ECO:0000256" key="9">
    <source>
        <dbReference type="ARBA" id="ARBA00023136"/>
    </source>
</evidence>
<comment type="subcellular location">
    <subcellularLocation>
        <location evidence="1">Cell membrane</location>
        <topology evidence="1">Peripheral membrane protein</topology>
    </subcellularLocation>
</comment>
<keyword evidence="6" id="KW-0067">ATP-binding</keyword>
<evidence type="ECO:0000259" key="10">
    <source>
        <dbReference type="PROSITE" id="PS50893"/>
    </source>
</evidence>
<evidence type="ECO:0000313" key="12">
    <source>
        <dbReference type="Proteomes" id="UP001597079"/>
    </source>
</evidence>
<accession>A0ABW4JL27</accession>
<name>A0ABW4JL27_9BACL</name>
<organism evidence="11 12">
    <name type="scientific">Alicyclobacillus fodiniaquatilis</name>
    <dbReference type="NCBI Taxonomy" id="1661150"/>
    <lineage>
        <taxon>Bacteria</taxon>
        <taxon>Bacillati</taxon>
        <taxon>Bacillota</taxon>
        <taxon>Bacilli</taxon>
        <taxon>Bacillales</taxon>
        <taxon>Alicyclobacillaceae</taxon>
        <taxon>Alicyclobacillus</taxon>
    </lineage>
</organism>
<dbReference type="InterPro" id="IPR003959">
    <property type="entry name" value="ATPase_AAA_core"/>
</dbReference>
<gene>
    <name evidence="11" type="ORF">ACFSB2_17625</name>
</gene>
<comment type="caution">
    <text evidence="11">The sequence shown here is derived from an EMBL/GenBank/DDBJ whole genome shotgun (WGS) entry which is preliminary data.</text>
</comment>
<dbReference type="InterPro" id="IPR051535">
    <property type="entry name" value="Siderophore_ABC-ATPase"/>
</dbReference>
<dbReference type="SMART" id="SM00382">
    <property type="entry name" value="AAA"/>
    <property type="match status" value="1"/>
</dbReference>
<dbReference type="PROSITE" id="PS50893">
    <property type="entry name" value="ABC_TRANSPORTER_2"/>
    <property type="match status" value="1"/>
</dbReference>
<dbReference type="Proteomes" id="UP001597079">
    <property type="component" value="Unassembled WGS sequence"/>
</dbReference>
<dbReference type="RefSeq" id="WP_377944424.1">
    <property type="nucleotide sequence ID" value="NZ_JBHUCX010000067.1"/>
</dbReference>
<reference evidence="12" key="1">
    <citation type="journal article" date="2019" name="Int. J. Syst. Evol. Microbiol.">
        <title>The Global Catalogue of Microorganisms (GCM) 10K type strain sequencing project: providing services to taxonomists for standard genome sequencing and annotation.</title>
        <authorList>
            <consortium name="The Broad Institute Genomics Platform"/>
            <consortium name="The Broad Institute Genome Sequencing Center for Infectious Disease"/>
            <person name="Wu L."/>
            <person name="Ma J."/>
        </authorList>
    </citation>
    <scope>NUCLEOTIDE SEQUENCE [LARGE SCALE GENOMIC DNA]</scope>
    <source>
        <strain evidence="12">CGMCC 1.12286</strain>
    </source>
</reference>
<keyword evidence="9" id="KW-0472">Membrane</keyword>
<dbReference type="Pfam" id="PF13476">
    <property type="entry name" value="AAA_23"/>
    <property type="match status" value="1"/>
</dbReference>
<dbReference type="SUPFAM" id="SSF52540">
    <property type="entry name" value="P-loop containing nucleoside triphosphate hydrolases"/>
    <property type="match status" value="1"/>
</dbReference>
<dbReference type="PANTHER" id="PTHR42771:SF2">
    <property type="entry name" value="IRON(3+)-HYDROXAMATE IMPORT ATP-BINDING PROTEIN FHUC"/>
    <property type="match status" value="1"/>
</dbReference>
<keyword evidence="7" id="KW-0408">Iron</keyword>
<evidence type="ECO:0000256" key="4">
    <source>
        <dbReference type="ARBA" id="ARBA00022496"/>
    </source>
</evidence>
<keyword evidence="8" id="KW-0406">Ion transport</keyword>
<evidence type="ECO:0000313" key="11">
    <source>
        <dbReference type="EMBL" id="MFD1676521.1"/>
    </source>
</evidence>
<dbReference type="InterPro" id="IPR027417">
    <property type="entry name" value="P-loop_NTPase"/>
</dbReference>
<dbReference type="Pfam" id="PF13304">
    <property type="entry name" value="AAA_21"/>
    <property type="match status" value="1"/>
</dbReference>
<evidence type="ECO:0000256" key="3">
    <source>
        <dbReference type="ARBA" id="ARBA00022475"/>
    </source>
</evidence>
<evidence type="ECO:0000256" key="6">
    <source>
        <dbReference type="ARBA" id="ARBA00022840"/>
    </source>
</evidence>
<dbReference type="EMBL" id="JBHUCX010000067">
    <property type="protein sequence ID" value="MFD1676521.1"/>
    <property type="molecule type" value="Genomic_DNA"/>
</dbReference>
<dbReference type="InterPro" id="IPR003593">
    <property type="entry name" value="AAA+_ATPase"/>
</dbReference>
<evidence type="ECO:0000256" key="7">
    <source>
        <dbReference type="ARBA" id="ARBA00023004"/>
    </source>
</evidence>
<evidence type="ECO:0000256" key="5">
    <source>
        <dbReference type="ARBA" id="ARBA00022741"/>
    </source>
</evidence>
<keyword evidence="12" id="KW-1185">Reference proteome</keyword>
<keyword evidence="3" id="KW-1003">Cell membrane</keyword>
<dbReference type="InterPro" id="IPR003439">
    <property type="entry name" value="ABC_transporter-like_ATP-bd"/>
</dbReference>
<feature type="domain" description="ABC transporter" evidence="10">
    <location>
        <begin position="6"/>
        <end position="235"/>
    </location>
</feature>
<sequence length="245" mass="27845">MFLREVRLDDLPDERKHPFNLPVFRTMKKLDLSCFLTFFVGENGSGKSTLLEAIAIQAGFNPEGGSKGNYFTTAQTESNLFNYLKLSWMPKVTAGFFFRAESFFNFASHIDTAAKEPFAPNPYQSYGGRSLHEQSHGESFLNLFTGRLTNRRPALYILDEPEAALSPSRQLALLRVLHDHQQSGRSQFIIATHSPILMGYPGARLMSFDGNSIEPIQYQDTAHYIISRQFLNSPEAMMRELFKDE</sequence>
<evidence type="ECO:0000256" key="2">
    <source>
        <dbReference type="ARBA" id="ARBA00022448"/>
    </source>
</evidence>
<dbReference type="Gene3D" id="3.40.50.300">
    <property type="entry name" value="P-loop containing nucleotide triphosphate hydrolases"/>
    <property type="match status" value="2"/>
</dbReference>
<protein>
    <submittedName>
        <fullName evidence="11">AAA family ATPase</fullName>
    </submittedName>
</protein>
<dbReference type="InterPro" id="IPR038729">
    <property type="entry name" value="Rad50/SbcC_AAA"/>
</dbReference>
<evidence type="ECO:0000256" key="8">
    <source>
        <dbReference type="ARBA" id="ARBA00023065"/>
    </source>
</evidence>
<proteinExistence type="predicted"/>
<dbReference type="PANTHER" id="PTHR42771">
    <property type="entry name" value="IRON(3+)-HYDROXAMATE IMPORT ATP-BINDING PROTEIN FHUC"/>
    <property type="match status" value="1"/>
</dbReference>
<keyword evidence="4" id="KW-0410">Iron transport</keyword>
<evidence type="ECO:0000256" key="1">
    <source>
        <dbReference type="ARBA" id="ARBA00004202"/>
    </source>
</evidence>
<keyword evidence="5" id="KW-0547">Nucleotide-binding</keyword>